<dbReference type="AlphaFoldDB" id="A0A9E7ENM6"/>
<evidence type="ECO:0000313" key="1">
    <source>
        <dbReference type="EMBL" id="URD79910.1"/>
    </source>
</evidence>
<sequence>MYLGPVALFPLAQASGGGPSMVLRFVYFAIALLRILPDRERTETAIPNPDRRDRMRERERGLLPEMYHLILYLYLSRVNIFTDFPIRSFLAIPQCKVVHYCKLVGSLCEEKYIRMN</sequence>
<dbReference type="EMBL" id="CP097503">
    <property type="protein sequence ID" value="URD79911.1"/>
    <property type="molecule type" value="Genomic_DNA"/>
</dbReference>
<keyword evidence="2" id="KW-1185">Reference proteome</keyword>
<dbReference type="OrthoDB" id="6133115at2759"/>
<dbReference type="EMBL" id="CP097503">
    <property type="protein sequence ID" value="URD79912.1"/>
    <property type="molecule type" value="Genomic_DNA"/>
</dbReference>
<evidence type="ECO:0000313" key="2">
    <source>
        <dbReference type="Proteomes" id="UP001055439"/>
    </source>
</evidence>
<dbReference type="EMBL" id="CP097503">
    <property type="protein sequence ID" value="URD79910.1"/>
    <property type="molecule type" value="Genomic_DNA"/>
</dbReference>
<dbReference type="Proteomes" id="UP001055439">
    <property type="component" value="Chromosome 10"/>
</dbReference>
<reference evidence="1" key="1">
    <citation type="submission" date="2022-05" db="EMBL/GenBank/DDBJ databases">
        <title>The Musa troglodytarum L. genome provides insights into the mechanism of non-climacteric behaviour and enrichment of carotenoids.</title>
        <authorList>
            <person name="Wang J."/>
        </authorList>
    </citation>
    <scope>NUCLEOTIDE SEQUENCE</scope>
    <source>
        <tissue evidence="1">Leaf</tissue>
    </source>
</reference>
<proteinExistence type="predicted"/>
<name>A0A9E7ENM6_9LILI</name>
<dbReference type="EMBL" id="CP097503">
    <property type="protein sequence ID" value="URD79907.1"/>
    <property type="molecule type" value="Genomic_DNA"/>
</dbReference>
<organism evidence="1 2">
    <name type="scientific">Musa troglodytarum</name>
    <name type="common">fe'i banana</name>
    <dbReference type="NCBI Taxonomy" id="320322"/>
    <lineage>
        <taxon>Eukaryota</taxon>
        <taxon>Viridiplantae</taxon>
        <taxon>Streptophyta</taxon>
        <taxon>Embryophyta</taxon>
        <taxon>Tracheophyta</taxon>
        <taxon>Spermatophyta</taxon>
        <taxon>Magnoliopsida</taxon>
        <taxon>Liliopsida</taxon>
        <taxon>Zingiberales</taxon>
        <taxon>Musaceae</taxon>
        <taxon>Musa</taxon>
    </lineage>
</organism>
<accession>A0A9E7ENM6</accession>
<gene>
    <name evidence="1" type="ORF">MUK42_19007</name>
</gene>
<protein>
    <submittedName>
        <fullName evidence="1">Uncharacterized protein</fullName>
    </submittedName>
</protein>